<dbReference type="Gene3D" id="2.40.70.10">
    <property type="entry name" value="Acid Proteases"/>
    <property type="match status" value="1"/>
</dbReference>
<sequence>MMQKMLLGQANGQLETAKKLVELNQRLDCSYNDLNIKFESLNSKVKFMERNIASTSAPKPNQLPSKAVQNPREFTAKAIQFYKEIDTEDSEVQAREDLSQGKSQSESFTQKTETGVPLDRTLDLTHDPVHDRVTYRADPEEAVKPVRYIPPAYKPPLPFPGCFKEQKLKELREIIEKKELMALKEEKAQNQDKKDLEEFEGAIIPTKLEDPGPFDLPCSFSYLHFNKYLCDLGASINVMPYSIAQKLGHTDFKPGNLYLCLADGSHKDVVGKLENFLVKIGKARIPSDFLIIDMDKELEDSIILGRPFLATAGAVIDAKKGLITLNIAESLIMKFDINNPTNLPSIGQPFALKDKRDHGVSSEVETSRTKFSSHEKSDENLKGSVQDLTSLVKDLQLQINKRSLKKARPRFKLKQKHGSSLKGEVIKN</sequence>
<evidence type="ECO:0000313" key="3">
    <source>
        <dbReference type="RefSeq" id="XP_010424638.1"/>
    </source>
</evidence>
<dbReference type="Proteomes" id="UP000694864">
    <property type="component" value="Chromosome 1"/>
</dbReference>
<dbReference type="InterPro" id="IPR021109">
    <property type="entry name" value="Peptidase_aspartic_dom_sf"/>
</dbReference>
<dbReference type="PANTHER" id="PTHR33067:SF9">
    <property type="entry name" value="RNA-DIRECTED DNA POLYMERASE"/>
    <property type="match status" value="1"/>
</dbReference>
<gene>
    <name evidence="3" type="primary">LOC104709775</name>
</gene>
<dbReference type="PANTHER" id="PTHR33067">
    <property type="entry name" value="RNA-DIRECTED DNA POLYMERASE-RELATED"/>
    <property type="match status" value="1"/>
</dbReference>
<name>A0ABM0TDA8_CAMSA</name>
<feature type="compositionally biased region" description="Basic and acidic residues" evidence="1">
    <location>
        <begin position="357"/>
        <end position="381"/>
    </location>
</feature>
<keyword evidence="2" id="KW-1185">Reference proteome</keyword>
<reference evidence="2" key="1">
    <citation type="journal article" date="2014" name="Nat. Commun.">
        <title>The emerging biofuel crop Camelina sativa retains a highly undifferentiated hexaploid genome structure.</title>
        <authorList>
            <person name="Kagale S."/>
            <person name="Koh C."/>
            <person name="Nixon J."/>
            <person name="Bollina V."/>
            <person name="Clarke W.E."/>
            <person name="Tuteja R."/>
            <person name="Spillane C."/>
            <person name="Robinson S.J."/>
            <person name="Links M.G."/>
            <person name="Clarke C."/>
            <person name="Higgins E.E."/>
            <person name="Huebert T."/>
            <person name="Sharpe A.G."/>
            <person name="Parkin I.A."/>
        </authorList>
    </citation>
    <scope>NUCLEOTIDE SEQUENCE [LARGE SCALE GENOMIC DNA]</scope>
    <source>
        <strain evidence="2">cv. DH55</strain>
    </source>
</reference>
<feature type="compositionally biased region" description="Basic residues" evidence="1">
    <location>
        <begin position="406"/>
        <end position="419"/>
    </location>
</feature>
<evidence type="ECO:0000256" key="1">
    <source>
        <dbReference type="SAM" id="MobiDB-lite"/>
    </source>
</evidence>
<proteinExistence type="predicted"/>
<organism evidence="2 3">
    <name type="scientific">Camelina sativa</name>
    <name type="common">False flax</name>
    <name type="synonym">Myagrum sativum</name>
    <dbReference type="NCBI Taxonomy" id="90675"/>
    <lineage>
        <taxon>Eukaryota</taxon>
        <taxon>Viridiplantae</taxon>
        <taxon>Streptophyta</taxon>
        <taxon>Embryophyta</taxon>
        <taxon>Tracheophyta</taxon>
        <taxon>Spermatophyta</taxon>
        <taxon>Magnoliopsida</taxon>
        <taxon>eudicotyledons</taxon>
        <taxon>Gunneridae</taxon>
        <taxon>Pentapetalae</taxon>
        <taxon>rosids</taxon>
        <taxon>malvids</taxon>
        <taxon>Brassicales</taxon>
        <taxon>Brassicaceae</taxon>
        <taxon>Camelineae</taxon>
        <taxon>Camelina</taxon>
    </lineage>
</organism>
<accession>A0ABM0TDA8</accession>
<dbReference type="RefSeq" id="XP_010424638.1">
    <property type="nucleotide sequence ID" value="XM_010426336.1"/>
</dbReference>
<dbReference type="CDD" id="cd00303">
    <property type="entry name" value="retropepsin_like"/>
    <property type="match status" value="1"/>
</dbReference>
<evidence type="ECO:0000313" key="2">
    <source>
        <dbReference type="Proteomes" id="UP000694864"/>
    </source>
</evidence>
<feature type="compositionally biased region" description="Polar residues" evidence="1">
    <location>
        <begin position="100"/>
        <end position="113"/>
    </location>
</feature>
<feature type="region of interest" description="Disordered" evidence="1">
    <location>
        <begin position="357"/>
        <end position="383"/>
    </location>
</feature>
<protein>
    <submittedName>
        <fullName evidence="3">Uncharacterized protein LOC104709775</fullName>
    </submittedName>
</protein>
<feature type="region of interest" description="Disordered" evidence="1">
    <location>
        <begin position="90"/>
        <end position="114"/>
    </location>
</feature>
<feature type="region of interest" description="Disordered" evidence="1">
    <location>
        <begin position="406"/>
        <end position="428"/>
    </location>
</feature>
<reference evidence="3" key="2">
    <citation type="submission" date="2025-08" db="UniProtKB">
        <authorList>
            <consortium name="RefSeq"/>
        </authorList>
    </citation>
    <scope>IDENTIFICATION</scope>
    <source>
        <tissue evidence="3">Leaf</tissue>
    </source>
</reference>
<dbReference type="GeneID" id="104709775"/>